<keyword evidence="1" id="KW-0862">Zinc</keyword>
<evidence type="ECO:0000256" key="1">
    <source>
        <dbReference type="PROSITE-ProRule" id="PRU00047"/>
    </source>
</evidence>
<dbReference type="GO" id="GO:0003676">
    <property type="term" value="F:nucleic acid binding"/>
    <property type="evidence" value="ECO:0007669"/>
    <property type="project" value="InterPro"/>
</dbReference>
<dbReference type="RefSeq" id="XP_018256592.1">
    <property type="nucleotide sequence ID" value="XM_018402676.1"/>
</dbReference>
<feature type="compositionally biased region" description="Basic and acidic residues" evidence="2">
    <location>
        <begin position="624"/>
        <end position="642"/>
    </location>
</feature>
<keyword evidence="1" id="KW-0863">Zinc-finger</keyword>
<dbReference type="InterPro" id="IPR032567">
    <property type="entry name" value="RTL1-rel"/>
</dbReference>
<feature type="region of interest" description="Disordered" evidence="2">
    <location>
        <begin position="624"/>
        <end position="653"/>
    </location>
</feature>
<dbReference type="Gene3D" id="4.10.60.10">
    <property type="entry name" value="Zinc finger, CCHC-type"/>
    <property type="match status" value="1"/>
</dbReference>
<gene>
    <name evidence="4" type="ORF">FOXG_22275</name>
</gene>
<dbReference type="InterPro" id="IPR036875">
    <property type="entry name" value="Znf_CCHC_sf"/>
</dbReference>
<dbReference type="EMBL" id="DS231726">
    <property type="protein sequence ID" value="KNB18547.1"/>
    <property type="molecule type" value="Genomic_DNA"/>
</dbReference>
<reference evidence="4" key="2">
    <citation type="journal article" date="2010" name="Nature">
        <title>Comparative genomics reveals mobile pathogenicity chromosomes in Fusarium.</title>
        <authorList>
            <person name="Ma L.J."/>
            <person name="van der Does H.C."/>
            <person name="Borkovich K.A."/>
            <person name="Coleman J.J."/>
            <person name="Daboussi M.J."/>
            <person name="Di Pietro A."/>
            <person name="Dufresne M."/>
            <person name="Freitag M."/>
            <person name="Grabherr M."/>
            <person name="Henrissat B."/>
            <person name="Houterman P.M."/>
            <person name="Kang S."/>
            <person name="Shim W.B."/>
            <person name="Woloshuk C."/>
            <person name="Xie X."/>
            <person name="Xu J.R."/>
            <person name="Antoniw J."/>
            <person name="Baker S.E."/>
            <person name="Bluhm B.H."/>
            <person name="Breakspear A."/>
            <person name="Brown D.W."/>
            <person name="Butchko R.A."/>
            <person name="Chapman S."/>
            <person name="Coulson R."/>
            <person name="Coutinho P.M."/>
            <person name="Danchin E.G."/>
            <person name="Diener A."/>
            <person name="Gale L.R."/>
            <person name="Gardiner D.M."/>
            <person name="Goff S."/>
            <person name="Hammond-Kosack K.E."/>
            <person name="Hilburn K."/>
            <person name="Hua-Van A."/>
            <person name="Jonkers W."/>
            <person name="Kazan K."/>
            <person name="Kodira C.D."/>
            <person name="Koehrsen M."/>
            <person name="Kumar L."/>
            <person name="Lee Y.H."/>
            <person name="Li L."/>
            <person name="Manners J.M."/>
            <person name="Miranda-Saavedra D."/>
            <person name="Mukherjee M."/>
            <person name="Park G."/>
            <person name="Park J."/>
            <person name="Park S.Y."/>
            <person name="Proctor R.H."/>
            <person name="Regev A."/>
            <person name="Ruiz-Roldan M.C."/>
            <person name="Sain D."/>
            <person name="Sakthikumar S."/>
            <person name="Sykes S."/>
            <person name="Schwartz D.C."/>
            <person name="Turgeon B.G."/>
            <person name="Wapinski I."/>
            <person name="Yoder O."/>
            <person name="Young S."/>
            <person name="Zeng Q."/>
            <person name="Zhou S."/>
            <person name="Galagan J."/>
            <person name="Cuomo C.A."/>
            <person name="Kistler H.C."/>
            <person name="Rep M."/>
        </authorList>
    </citation>
    <scope>NUCLEOTIDE SEQUENCE [LARGE SCALE GENOMIC DNA]</scope>
    <source>
        <strain evidence="4">4287</strain>
    </source>
</reference>
<reference evidence="4" key="1">
    <citation type="submission" date="2007-04" db="EMBL/GenBank/DDBJ databases">
        <authorList>
            <consortium name="The Broad Institute Genome Sequencing Platform"/>
            <person name="Birren B."/>
            <person name="Lander E."/>
            <person name="Galagan J."/>
            <person name="Nusbaum C."/>
            <person name="Devon K."/>
            <person name="Ma L.-J."/>
            <person name="Jaffe D."/>
            <person name="Butler J."/>
            <person name="Alvarez P."/>
            <person name="Gnerre S."/>
            <person name="Grabherr M."/>
            <person name="Kleber M."/>
            <person name="Mauceli E."/>
            <person name="Brockman W."/>
            <person name="MacCallum I.A."/>
            <person name="Young S."/>
            <person name="LaButti K."/>
            <person name="DeCaprio D."/>
            <person name="Crawford M."/>
            <person name="Koehrsen M."/>
            <person name="Engels R."/>
            <person name="Montgomery P."/>
            <person name="Pearson M."/>
            <person name="Howarth C."/>
            <person name="Larson L."/>
            <person name="White J."/>
            <person name="O'Leary S."/>
            <person name="Kodira C."/>
            <person name="Zeng Q."/>
            <person name="Yandava C."/>
            <person name="Alvarado L."/>
            <person name="Kistler C."/>
            <person name="Shim W.-B."/>
            <person name="Kang S."/>
            <person name="Woloshuk C."/>
        </authorList>
    </citation>
    <scope>NUCLEOTIDE SEQUENCE</scope>
    <source>
        <strain evidence="4">4287</strain>
    </source>
</reference>
<dbReference type="PANTHER" id="PTHR15503:SF22">
    <property type="entry name" value="TRANSPOSON TY3-I GAG POLYPROTEIN"/>
    <property type="match status" value="1"/>
</dbReference>
<dbReference type="GeneID" id="28962981"/>
<protein>
    <recommendedName>
        <fullName evidence="3">CCHC-type domain-containing protein</fullName>
    </recommendedName>
</protein>
<dbReference type="Pfam" id="PF16297">
    <property type="entry name" value="DUF4939"/>
    <property type="match status" value="1"/>
</dbReference>
<feature type="compositionally biased region" description="Basic residues" evidence="2">
    <location>
        <begin position="643"/>
        <end position="653"/>
    </location>
</feature>
<dbReference type="InterPro" id="IPR001878">
    <property type="entry name" value="Znf_CCHC"/>
</dbReference>
<dbReference type="KEGG" id="fox:FOXG_22275"/>
<feature type="compositionally biased region" description="Basic and acidic residues" evidence="2">
    <location>
        <begin position="458"/>
        <end position="471"/>
    </location>
</feature>
<dbReference type="PANTHER" id="PTHR15503">
    <property type="entry name" value="LDOC1 RELATED"/>
    <property type="match status" value="1"/>
</dbReference>
<organism evidence="4 5">
    <name type="scientific">Fusarium oxysporum f. sp. lycopersici (strain 4287 / CBS 123668 / FGSC 9935 / NRRL 34936)</name>
    <name type="common">Fusarium vascular wilt of tomato</name>
    <dbReference type="NCBI Taxonomy" id="426428"/>
    <lineage>
        <taxon>Eukaryota</taxon>
        <taxon>Fungi</taxon>
        <taxon>Dikarya</taxon>
        <taxon>Ascomycota</taxon>
        <taxon>Pezizomycotina</taxon>
        <taxon>Sordariomycetes</taxon>
        <taxon>Hypocreomycetidae</taxon>
        <taxon>Hypocreales</taxon>
        <taxon>Nectriaceae</taxon>
        <taxon>Fusarium</taxon>
        <taxon>Fusarium oxysporum species complex</taxon>
    </lineage>
</organism>
<evidence type="ECO:0000259" key="3">
    <source>
        <dbReference type="PROSITE" id="PS50158"/>
    </source>
</evidence>
<dbReference type="Proteomes" id="UP000009097">
    <property type="component" value="Unassembled WGS sequence"/>
</dbReference>
<dbReference type="SMART" id="SM00343">
    <property type="entry name" value="ZnF_C2HC"/>
    <property type="match status" value="1"/>
</dbReference>
<dbReference type="PROSITE" id="PS50158">
    <property type="entry name" value="ZF_CCHC"/>
    <property type="match status" value="1"/>
</dbReference>
<feature type="region of interest" description="Disordered" evidence="2">
    <location>
        <begin position="444"/>
        <end position="481"/>
    </location>
</feature>
<sequence>MSANVNPVQQQNAAANLQAYQPVAPVNPALVNHPPTDQNMDDADDSSQSSDDSEVERLREQLGNVTNEINEMRQMLDEFTALQQQQNQSARNTQQEMYNLASAARDGKDPGEILKPNPPELFDGTPSKLPTFLTQGRAFIIYYPNQFRNDSAKVIYMAGRLTKTAAQWFQPIMDDYTRNPFHMVQPRTATIFGQNGYKEFEEALQMAFGTIDEKGQAERKIKTLKQTSSASTVGVEFLQLASKLPWDQDILMSLWFDVLKEPVQAELWQKDRPKTLVEYINMAVRIDDRQFAWRTRNSRGNKGRQDNRPRYHANQGRTRQTDTSYGTEAGPMTIGITKRDKSQITCYNCGKKGHYERECKNPVKTNQKYRPVPKGKRINIARKSNEPQMAIKTISMTRKDGYDMTQIPRINNFDPSLDVHDPFLSREETLTKYYPKLEPEQRPVLGHVAPTTEVLYSRSKEEKREKRNNREQKKRQQAKKDKTIELEWVPVPEHHQQLAKGKSVFMVRKGKEIAPNPDNEPSTKRVNQEVDDITVKTTSRRPNRHINDPNYLESCRVQRESDARKLWSKDEKTIWNTPIVPQYDEFNQRFWTSKHQKYTELARERAITEQDDSIYIRAYTKKVMEDPTTPEERMQAERDLRRYPTHPNHKQIS</sequence>
<dbReference type="AlphaFoldDB" id="A0A0J9WUX6"/>
<feature type="region of interest" description="Disordered" evidence="2">
    <location>
        <begin position="1"/>
        <end position="57"/>
    </location>
</feature>
<feature type="compositionally biased region" description="Polar residues" evidence="2">
    <location>
        <begin position="315"/>
        <end position="326"/>
    </location>
</feature>
<evidence type="ECO:0000313" key="5">
    <source>
        <dbReference type="Proteomes" id="UP000009097"/>
    </source>
</evidence>
<dbReference type="VEuPathDB" id="FungiDB:FOXG_22275"/>
<feature type="compositionally biased region" description="Low complexity" evidence="2">
    <location>
        <begin position="1"/>
        <end position="22"/>
    </location>
</feature>
<name>A0A0J9WUX6_FUSO4</name>
<feature type="region of interest" description="Disordered" evidence="2">
    <location>
        <begin position="295"/>
        <end position="333"/>
    </location>
</feature>
<proteinExistence type="predicted"/>
<feature type="domain" description="CCHC-type" evidence="3">
    <location>
        <begin position="346"/>
        <end position="361"/>
    </location>
</feature>
<accession>A0A0J9WUX6</accession>
<dbReference type="SUPFAM" id="SSF57756">
    <property type="entry name" value="Retrovirus zinc finger-like domains"/>
    <property type="match status" value="1"/>
</dbReference>
<dbReference type="Pfam" id="PF00098">
    <property type="entry name" value="zf-CCHC"/>
    <property type="match status" value="1"/>
</dbReference>
<keyword evidence="1" id="KW-0479">Metal-binding</keyword>
<evidence type="ECO:0000256" key="2">
    <source>
        <dbReference type="SAM" id="MobiDB-lite"/>
    </source>
</evidence>
<dbReference type="InterPro" id="IPR032549">
    <property type="entry name" value="DUF4939"/>
</dbReference>
<dbReference type="GO" id="GO:0008270">
    <property type="term" value="F:zinc ion binding"/>
    <property type="evidence" value="ECO:0007669"/>
    <property type="project" value="UniProtKB-KW"/>
</dbReference>
<evidence type="ECO:0000313" key="4">
    <source>
        <dbReference type="EMBL" id="KNB18547.1"/>
    </source>
</evidence>